<dbReference type="AlphaFoldDB" id="A0AAE3M6C7"/>
<feature type="transmembrane region" description="Helical" evidence="1">
    <location>
        <begin position="64"/>
        <end position="83"/>
    </location>
</feature>
<sequence length="236" mass="26003">MDFLNSLLENAQVPFLSAFILGLMTAISPCPMATNITAIGFISKDIENRKKVFINGIVYTLGRSISYSILGVLFYVGISQFAFESALQLWGERLLGPLLIVIGVFMLGIININFPALSKLTNKLEESSKNSFWGVLLLGIVFALAFCPYSGVLYFGMLIPMALSSVSGLYLPFVFALATGIPVIIFAWILAFSINAVGGIYNKMKSFEYWFRRVVAVVFLIVGLYYSITILLGIQL</sequence>
<feature type="domain" description="Urease accessory protein UreH-like transmembrane" evidence="2">
    <location>
        <begin position="18"/>
        <end position="225"/>
    </location>
</feature>
<dbReference type="PANTHER" id="PTHR31272:SF4">
    <property type="entry name" value="CYTOCHROME C-TYPE BIOGENESIS PROTEIN HI_1454-RELATED"/>
    <property type="match status" value="1"/>
</dbReference>
<dbReference type="PANTHER" id="PTHR31272">
    <property type="entry name" value="CYTOCHROME C-TYPE BIOGENESIS PROTEIN HI_1454-RELATED"/>
    <property type="match status" value="1"/>
</dbReference>
<reference evidence="3" key="1">
    <citation type="submission" date="2022-10" db="EMBL/GenBank/DDBJ databases">
        <authorList>
            <person name="Yu W.X."/>
        </authorList>
    </citation>
    <scope>NUCLEOTIDE SEQUENCE</scope>
    <source>
        <strain evidence="3">AAT</strain>
    </source>
</reference>
<feature type="transmembrane region" description="Helical" evidence="1">
    <location>
        <begin position="135"/>
        <end position="157"/>
    </location>
</feature>
<keyword evidence="4" id="KW-1185">Reference proteome</keyword>
<dbReference type="Proteomes" id="UP001209229">
    <property type="component" value="Unassembled WGS sequence"/>
</dbReference>
<proteinExistence type="predicted"/>
<evidence type="ECO:0000256" key="1">
    <source>
        <dbReference type="SAM" id="Phobius"/>
    </source>
</evidence>
<feature type="transmembrane region" description="Helical" evidence="1">
    <location>
        <begin position="95"/>
        <end position="114"/>
    </location>
</feature>
<name>A0AAE3M6C7_9BACT</name>
<dbReference type="NCBIfam" id="NF040495">
    <property type="entry name" value="tranport_ArsG"/>
    <property type="match status" value="1"/>
</dbReference>
<protein>
    <submittedName>
        <fullName evidence="3">Aromatic aminobenezylarsenical efflux permease ArsG family transporter</fullName>
    </submittedName>
</protein>
<feature type="transmembrane region" description="Helical" evidence="1">
    <location>
        <begin position="214"/>
        <end position="234"/>
    </location>
</feature>
<evidence type="ECO:0000313" key="3">
    <source>
        <dbReference type="EMBL" id="MCW3788111.1"/>
    </source>
</evidence>
<dbReference type="InterPro" id="IPR051790">
    <property type="entry name" value="Cytochrome_c-biogenesis_DsbD"/>
</dbReference>
<keyword evidence="1" id="KW-1133">Transmembrane helix</keyword>
<dbReference type="RefSeq" id="WP_301191671.1">
    <property type="nucleotide sequence ID" value="NZ_JAPDPJ010000044.1"/>
</dbReference>
<keyword evidence="1" id="KW-0472">Membrane</keyword>
<keyword evidence="1" id="KW-0812">Transmembrane</keyword>
<dbReference type="EMBL" id="JAPDPJ010000044">
    <property type="protein sequence ID" value="MCW3788111.1"/>
    <property type="molecule type" value="Genomic_DNA"/>
</dbReference>
<comment type="caution">
    <text evidence="3">The sequence shown here is derived from an EMBL/GenBank/DDBJ whole genome shotgun (WGS) entry which is preliminary data.</text>
</comment>
<feature type="transmembrane region" description="Helical" evidence="1">
    <location>
        <begin position="15"/>
        <end position="43"/>
    </location>
</feature>
<organism evidence="3 4">
    <name type="scientific">Plebeiibacterium sediminum</name>
    <dbReference type="NCBI Taxonomy" id="2992112"/>
    <lineage>
        <taxon>Bacteria</taxon>
        <taxon>Pseudomonadati</taxon>
        <taxon>Bacteroidota</taxon>
        <taxon>Bacteroidia</taxon>
        <taxon>Marinilabiliales</taxon>
        <taxon>Marinilabiliaceae</taxon>
        <taxon>Plebeiibacterium</taxon>
    </lineage>
</organism>
<evidence type="ECO:0000313" key="4">
    <source>
        <dbReference type="Proteomes" id="UP001209229"/>
    </source>
</evidence>
<gene>
    <name evidence="3" type="ORF">OM075_16660</name>
</gene>
<dbReference type="InterPro" id="IPR039447">
    <property type="entry name" value="UreH-like_TM_dom"/>
</dbReference>
<evidence type="ECO:0000259" key="2">
    <source>
        <dbReference type="Pfam" id="PF13386"/>
    </source>
</evidence>
<dbReference type="Pfam" id="PF13386">
    <property type="entry name" value="DsbD_2"/>
    <property type="match status" value="1"/>
</dbReference>
<feature type="transmembrane region" description="Helical" evidence="1">
    <location>
        <begin position="169"/>
        <end position="194"/>
    </location>
</feature>
<accession>A0AAE3M6C7</accession>